<keyword evidence="4" id="KW-0963">Cytoplasm</keyword>
<dbReference type="GO" id="GO:0019888">
    <property type="term" value="F:protein phosphatase regulator activity"/>
    <property type="evidence" value="ECO:0007669"/>
    <property type="project" value="InterPro"/>
</dbReference>
<evidence type="ECO:0000256" key="2">
    <source>
        <dbReference type="ARBA" id="ARBA00004496"/>
    </source>
</evidence>
<feature type="compositionally biased region" description="Polar residues" evidence="11">
    <location>
        <begin position="255"/>
        <end position="265"/>
    </location>
</feature>
<evidence type="ECO:0000256" key="9">
    <source>
        <dbReference type="ARBA" id="ARBA00023242"/>
    </source>
</evidence>
<dbReference type="GO" id="GO:0005737">
    <property type="term" value="C:cytoplasm"/>
    <property type="evidence" value="ECO:0007669"/>
    <property type="project" value="UniProtKB-SubCell"/>
</dbReference>
<dbReference type="GO" id="GO:0006629">
    <property type="term" value="P:lipid metabolic process"/>
    <property type="evidence" value="ECO:0007669"/>
    <property type="project" value="UniProtKB-KW"/>
</dbReference>
<evidence type="ECO:0000256" key="10">
    <source>
        <dbReference type="ARBA" id="ARBA00030458"/>
    </source>
</evidence>
<keyword evidence="8 12" id="KW-0472">Membrane</keyword>
<dbReference type="PANTHER" id="PTHR20996">
    <property type="entry name" value="NUCLEAR ENVELOPE PHOSPHATASE-REGULATORY SUBUNIT 1"/>
    <property type="match status" value="1"/>
</dbReference>
<keyword evidence="5 12" id="KW-0812">Transmembrane</keyword>
<evidence type="ECO:0000313" key="13">
    <source>
        <dbReference type="EMBL" id="THU84735.1"/>
    </source>
</evidence>
<dbReference type="Pfam" id="PF03907">
    <property type="entry name" value="Spo7"/>
    <property type="match status" value="1"/>
</dbReference>
<dbReference type="GO" id="GO:0071595">
    <property type="term" value="C:Nem1-Spo7 phosphatase complex"/>
    <property type="evidence" value="ECO:0007669"/>
    <property type="project" value="InterPro"/>
</dbReference>
<dbReference type="OrthoDB" id="5599171at2759"/>
<keyword evidence="6 12" id="KW-1133">Transmembrane helix</keyword>
<evidence type="ECO:0000256" key="4">
    <source>
        <dbReference type="ARBA" id="ARBA00022490"/>
    </source>
</evidence>
<dbReference type="PANTHER" id="PTHR20996:SF1">
    <property type="entry name" value="NUCLEAR ENVELOPE PHOSPHATASE-REGULATORY SUBUNIT 1"/>
    <property type="match status" value="1"/>
</dbReference>
<dbReference type="AlphaFoldDB" id="A0A4V4HCV1"/>
<feature type="compositionally biased region" description="Basic and acidic residues" evidence="11">
    <location>
        <begin position="414"/>
        <end position="431"/>
    </location>
</feature>
<feature type="compositionally biased region" description="Polar residues" evidence="11">
    <location>
        <begin position="351"/>
        <end position="361"/>
    </location>
</feature>
<feature type="region of interest" description="Disordered" evidence="11">
    <location>
        <begin position="342"/>
        <end position="431"/>
    </location>
</feature>
<evidence type="ECO:0000256" key="12">
    <source>
        <dbReference type="SAM" id="Phobius"/>
    </source>
</evidence>
<reference evidence="13 14" key="1">
    <citation type="journal article" date="2019" name="Nat. Ecol. Evol.">
        <title>Megaphylogeny resolves global patterns of mushroom evolution.</title>
        <authorList>
            <person name="Varga T."/>
            <person name="Krizsan K."/>
            <person name="Foldi C."/>
            <person name="Dima B."/>
            <person name="Sanchez-Garcia M."/>
            <person name="Sanchez-Ramirez S."/>
            <person name="Szollosi G.J."/>
            <person name="Szarkandi J.G."/>
            <person name="Papp V."/>
            <person name="Albert L."/>
            <person name="Andreopoulos W."/>
            <person name="Angelini C."/>
            <person name="Antonin V."/>
            <person name="Barry K.W."/>
            <person name="Bougher N.L."/>
            <person name="Buchanan P."/>
            <person name="Buyck B."/>
            <person name="Bense V."/>
            <person name="Catcheside P."/>
            <person name="Chovatia M."/>
            <person name="Cooper J."/>
            <person name="Damon W."/>
            <person name="Desjardin D."/>
            <person name="Finy P."/>
            <person name="Geml J."/>
            <person name="Haridas S."/>
            <person name="Hughes K."/>
            <person name="Justo A."/>
            <person name="Karasinski D."/>
            <person name="Kautmanova I."/>
            <person name="Kiss B."/>
            <person name="Kocsube S."/>
            <person name="Kotiranta H."/>
            <person name="LaButti K.M."/>
            <person name="Lechner B.E."/>
            <person name="Liimatainen K."/>
            <person name="Lipzen A."/>
            <person name="Lukacs Z."/>
            <person name="Mihaltcheva S."/>
            <person name="Morgado L.N."/>
            <person name="Niskanen T."/>
            <person name="Noordeloos M.E."/>
            <person name="Ohm R.A."/>
            <person name="Ortiz-Santana B."/>
            <person name="Ovrebo C."/>
            <person name="Racz N."/>
            <person name="Riley R."/>
            <person name="Savchenko A."/>
            <person name="Shiryaev A."/>
            <person name="Soop K."/>
            <person name="Spirin V."/>
            <person name="Szebenyi C."/>
            <person name="Tomsovsky M."/>
            <person name="Tulloss R.E."/>
            <person name="Uehling J."/>
            <person name="Grigoriev I.V."/>
            <person name="Vagvolgyi C."/>
            <person name="Papp T."/>
            <person name="Martin F.M."/>
            <person name="Miettinen O."/>
            <person name="Hibbett D.S."/>
            <person name="Nagy L.G."/>
        </authorList>
    </citation>
    <scope>NUCLEOTIDE SEQUENCE [LARGE SCALE GENOMIC DNA]</scope>
    <source>
        <strain evidence="13 14">CBS 962.96</strain>
    </source>
</reference>
<feature type="compositionally biased region" description="Low complexity" evidence="11">
    <location>
        <begin position="207"/>
        <end position="246"/>
    </location>
</feature>
<comment type="subcellular location">
    <subcellularLocation>
        <location evidence="2">Cytoplasm</location>
    </subcellularLocation>
    <subcellularLocation>
        <location evidence="1">Nucleus membrane</location>
        <topology evidence="1">Multi-pass membrane protein</topology>
    </subcellularLocation>
</comment>
<keyword evidence="7" id="KW-0443">Lipid metabolism</keyword>
<feature type="transmembrane region" description="Helical" evidence="12">
    <location>
        <begin position="130"/>
        <end position="152"/>
    </location>
</feature>
<evidence type="ECO:0000256" key="6">
    <source>
        <dbReference type="ARBA" id="ARBA00022989"/>
    </source>
</evidence>
<sequence length="449" mass="51197">MAPRSTPPPRSSFFPPYDANTYRDLLLFEERLKSNAANLQKRKKKYQLFLFQLLAAIAFLLYEVLAPPQSSLLAVPYTLLLRTLLPEIYGPGTGYGLGYWSDWVLVSTGDEDEQEIIEKNSGQLVPVHPYLTSGLLFVSVTTLVLFFASGMYSEKVGYANKYVPHANKALRSFNMYLNVRKPPLRSKFYWNPISFFFPRPDEDNQSHSRSSSSSSDKPPSRPSSPQRTSRSTTPVTSSTPRSSRAPSPNPDQTHRTGNFSNNSRSPNKAVPIAIAPIPPAKNPRGELIFSSKIDKSFRDAYEKYRAAFDRRRDEREREERRKKLLGKVWRVVFWWRKEEFKEKEREGTPGHQRTVSMSSTMSERDRERRISRGGTPPGFRQRSRSRGGDAEGSTTRSGTPPPSGSPVRTRSGRVRRDGSLREGKERERTLSEDMIDMRTWALERSLGMS</sequence>
<feature type="region of interest" description="Disordered" evidence="11">
    <location>
        <begin position="201"/>
        <end position="269"/>
    </location>
</feature>
<dbReference type="InterPro" id="IPR019168">
    <property type="entry name" value="NEP1-R1"/>
</dbReference>
<keyword evidence="9" id="KW-0539">Nucleus</keyword>
<dbReference type="Proteomes" id="UP000297245">
    <property type="component" value="Unassembled WGS sequence"/>
</dbReference>
<proteinExistence type="inferred from homology"/>
<evidence type="ECO:0000256" key="3">
    <source>
        <dbReference type="ARBA" id="ARBA00010998"/>
    </source>
</evidence>
<dbReference type="EMBL" id="ML179582">
    <property type="protein sequence ID" value="THU84735.1"/>
    <property type="molecule type" value="Genomic_DNA"/>
</dbReference>
<feature type="transmembrane region" description="Helical" evidence="12">
    <location>
        <begin position="48"/>
        <end position="65"/>
    </location>
</feature>
<protein>
    <recommendedName>
        <fullName evidence="10">Transmembrane protein 188</fullName>
    </recommendedName>
</protein>
<evidence type="ECO:0000256" key="1">
    <source>
        <dbReference type="ARBA" id="ARBA00004232"/>
    </source>
</evidence>
<dbReference type="InterPro" id="IPR005605">
    <property type="entry name" value="Spo7"/>
</dbReference>
<evidence type="ECO:0000256" key="7">
    <source>
        <dbReference type="ARBA" id="ARBA00023098"/>
    </source>
</evidence>
<comment type="similarity">
    <text evidence="3">Belongs to the CNEP1R1 family.</text>
</comment>
<keyword evidence="14" id="KW-1185">Reference proteome</keyword>
<evidence type="ECO:0000256" key="11">
    <source>
        <dbReference type="SAM" id="MobiDB-lite"/>
    </source>
</evidence>
<organism evidence="13 14">
    <name type="scientific">Dendrothele bispora (strain CBS 962.96)</name>
    <dbReference type="NCBI Taxonomy" id="1314807"/>
    <lineage>
        <taxon>Eukaryota</taxon>
        <taxon>Fungi</taxon>
        <taxon>Dikarya</taxon>
        <taxon>Basidiomycota</taxon>
        <taxon>Agaricomycotina</taxon>
        <taxon>Agaricomycetes</taxon>
        <taxon>Agaricomycetidae</taxon>
        <taxon>Agaricales</taxon>
        <taxon>Agaricales incertae sedis</taxon>
        <taxon>Dendrothele</taxon>
    </lineage>
</organism>
<dbReference type="GO" id="GO:0031965">
    <property type="term" value="C:nuclear membrane"/>
    <property type="evidence" value="ECO:0007669"/>
    <property type="project" value="UniProtKB-SubCell"/>
</dbReference>
<gene>
    <name evidence="13" type="ORF">K435DRAFT_732933</name>
</gene>
<evidence type="ECO:0000256" key="8">
    <source>
        <dbReference type="ARBA" id="ARBA00023136"/>
    </source>
</evidence>
<evidence type="ECO:0000256" key="5">
    <source>
        <dbReference type="ARBA" id="ARBA00022692"/>
    </source>
</evidence>
<name>A0A4V4HCV1_DENBC</name>
<accession>A0A4V4HCV1</accession>
<evidence type="ECO:0000313" key="14">
    <source>
        <dbReference type="Proteomes" id="UP000297245"/>
    </source>
</evidence>